<dbReference type="AlphaFoldDB" id="A0A368GJ98"/>
<dbReference type="EMBL" id="JOJR01000172">
    <property type="protein sequence ID" value="RCN43055.1"/>
    <property type="molecule type" value="Genomic_DNA"/>
</dbReference>
<evidence type="ECO:0000259" key="10">
    <source>
        <dbReference type="Pfam" id="PF03016"/>
    </source>
</evidence>
<dbReference type="Proteomes" id="UP000252519">
    <property type="component" value="Unassembled WGS sequence"/>
</dbReference>
<evidence type="ECO:0000259" key="11">
    <source>
        <dbReference type="Pfam" id="PF09258"/>
    </source>
</evidence>
<feature type="transmembrane region" description="Helical" evidence="9">
    <location>
        <begin position="7"/>
        <end position="26"/>
    </location>
</feature>
<keyword evidence="8" id="KW-1015">Disulfide bond</keyword>
<evidence type="ECO:0000256" key="6">
    <source>
        <dbReference type="ARBA" id="ARBA00022989"/>
    </source>
</evidence>
<keyword evidence="6 9" id="KW-1133">Transmembrane helix</keyword>
<comment type="caution">
    <text evidence="12">The sequence shown here is derived from an EMBL/GenBank/DDBJ whole genome shotgun (WGS) entry which is preliminary data.</text>
</comment>
<keyword evidence="4 9" id="KW-0812">Transmembrane</keyword>
<keyword evidence="7 9" id="KW-0472">Membrane</keyword>
<dbReference type="Pfam" id="PF09258">
    <property type="entry name" value="Glyco_transf_64"/>
    <property type="match status" value="1"/>
</dbReference>
<dbReference type="InterPro" id="IPR015338">
    <property type="entry name" value="GT64_dom"/>
</dbReference>
<evidence type="ECO:0000313" key="12">
    <source>
        <dbReference type="EMBL" id="RCN43055.1"/>
    </source>
</evidence>
<accession>A0A368GJ98</accession>
<proteinExistence type="inferred from homology"/>
<dbReference type="InterPro" id="IPR029044">
    <property type="entry name" value="Nucleotide-diphossugar_trans"/>
</dbReference>
<dbReference type="STRING" id="29170.A0A368GJ98"/>
<dbReference type="GO" id="GO:0005789">
    <property type="term" value="C:endoplasmic reticulum membrane"/>
    <property type="evidence" value="ECO:0007669"/>
    <property type="project" value="UniProtKB-SubCell"/>
</dbReference>
<dbReference type="GO" id="GO:0005794">
    <property type="term" value="C:Golgi apparatus"/>
    <property type="evidence" value="ECO:0007669"/>
    <property type="project" value="TreeGrafter"/>
</dbReference>
<evidence type="ECO:0000256" key="5">
    <source>
        <dbReference type="ARBA" id="ARBA00022824"/>
    </source>
</evidence>
<comment type="subcellular location">
    <subcellularLocation>
        <location evidence="1">Endoplasmic reticulum membrane</location>
        <topology evidence="1">Single-pass type II membrane protein</topology>
    </subcellularLocation>
</comment>
<dbReference type="Gene3D" id="3.90.550.10">
    <property type="entry name" value="Spore Coat Polysaccharide Biosynthesis Protein SpsA, Chain A"/>
    <property type="match status" value="1"/>
</dbReference>
<evidence type="ECO:0000256" key="3">
    <source>
        <dbReference type="ARBA" id="ARBA00022679"/>
    </source>
</evidence>
<feature type="domain" description="Exostosin GT47" evidence="10">
    <location>
        <begin position="70"/>
        <end position="351"/>
    </location>
</feature>
<dbReference type="Pfam" id="PF03016">
    <property type="entry name" value="Exostosin_GT47"/>
    <property type="match status" value="1"/>
</dbReference>
<dbReference type="InterPro" id="IPR004263">
    <property type="entry name" value="Exostosin"/>
</dbReference>
<keyword evidence="3 12" id="KW-0808">Transferase</keyword>
<keyword evidence="13" id="KW-1185">Reference proteome</keyword>
<evidence type="ECO:0000256" key="4">
    <source>
        <dbReference type="ARBA" id="ARBA00022692"/>
    </source>
</evidence>
<dbReference type="PANTHER" id="PTHR11062">
    <property type="entry name" value="EXOSTOSIN HEPARAN SULFATE GLYCOSYLTRANSFERASE -RELATED"/>
    <property type="match status" value="1"/>
</dbReference>
<gene>
    <name evidence="12" type="ORF">ANCCAN_11015</name>
</gene>
<feature type="domain" description="Glycosyl transferase 64" evidence="11">
    <location>
        <begin position="420"/>
        <end position="567"/>
    </location>
</feature>
<reference evidence="12 13" key="1">
    <citation type="submission" date="2014-10" db="EMBL/GenBank/DDBJ databases">
        <title>Draft genome of the hookworm Ancylostoma caninum.</title>
        <authorList>
            <person name="Mitreva M."/>
        </authorList>
    </citation>
    <scope>NUCLEOTIDE SEQUENCE [LARGE SCALE GENOMIC DNA]</scope>
    <source>
        <strain evidence="12 13">Baltimore</strain>
    </source>
</reference>
<protein>
    <submittedName>
        <fullName evidence="12">EXTL2, alpha-1,4-N-acetylhexosaminyltransferase</fullName>
    </submittedName>
</protein>
<dbReference type="PANTHER" id="PTHR11062:SF129">
    <property type="entry name" value="EXOSTOSIN-1"/>
    <property type="match status" value="1"/>
</dbReference>
<organism evidence="12 13">
    <name type="scientific">Ancylostoma caninum</name>
    <name type="common">Dog hookworm</name>
    <dbReference type="NCBI Taxonomy" id="29170"/>
    <lineage>
        <taxon>Eukaryota</taxon>
        <taxon>Metazoa</taxon>
        <taxon>Ecdysozoa</taxon>
        <taxon>Nematoda</taxon>
        <taxon>Chromadorea</taxon>
        <taxon>Rhabditida</taxon>
        <taxon>Rhabditina</taxon>
        <taxon>Rhabditomorpha</taxon>
        <taxon>Strongyloidea</taxon>
        <taxon>Ancylostomatidae</taxon>
        <taxon>Ancylostomatinae</taxon>
        <taxon>Ancylostoma</taxon>
    </lineage>
</organism>
<evidence type="ECO:0000256" key="9">
    <source>
        <dbReference type="SAM" id="Phobius"/>
    </source>
</evidence>
<dbReference type="GO" id="GO:0015012">
    <property type="term" value="P:heparan sulfate proteoglycan biosynthetic process"/>
    <property type="evidence" value="ECO:0007669"/>
    <property type="project" value="UniProtKB-ARBA"/>
</dbReference>
<evidence type="ECO:0000256" key="7">
    <source>
        <dbReference type="ARBA" id="ARBA00023136"/>
    </source>
</evidence>
<keyword evidence="5" id="KW-0256">Endoplasmic reticulum</keyword>
<dbReference type="GO" id="GO:0015020">
    <property type="term" value="F:glucuronosyltransferase activity"/>
    <property type="evidence" value="ECO:0007669"/>
    <property type="project" value="TreeGrafter"/>
</dbReference>
<name>A0A368GJ98_ANCCA</name>
<comment type="similarity">
    <text evidence="2">Belongs to the glycosyltransferase 47 family.</text>
</comment>
<evidence type="ECO:0000313" key="13">
    <source>
        <dbReference type="Proteomes" id="UP000252519"/>
    </source>
</evidence>
<evidence type="ECO:0000256" key="8">
    <source>
        <dbReference type="ARBA" id="ARBA00023157"/>
    </source>
</evidence>
<sequence>MKTVSRYILLFIGIFLYGWLFFNDFYDETTETEEYSIFTDEIESEPTPVPANRPLECSMHSCFNYTKCKGGLKVFVYPDVEGLVSSEVYRKILTAIRQSRYFVSDPKEACLFVISVDTIDRDKISENYVRDVDRYISNLPADVWNDGVNHIIFNLYHGTYPDYSDHNLGFATKKAMVARASPSSQNYRFDFDISFPLFHKEHPLRSSLEQDISFKAKDQFIVSFKGKRYVYGIGSETRDSLHHLHNGETVAMVTTCRHNNDWQAHQDARCESDNEAYDKWDYETMMANSTFCLTPRGRRLGSFRFLESLRLGCIPVVLSDDWVLPFDEIIDWSAAAVVIPEDNVLLVPDILYTYTAEKIFQMKQRGFFIYYRYFSSVEKIAMTALEIVWDRIRIAEALERTRWNHLHPHEMLLTQQDVNVVIKASEKPSSRLQKVVLNVAKLEGIRKIVILWPHLRGVPPVGADFGTRIPLEFVDVINRTIDVTSLKMACDRGFVMFIDERLNPPKTEMNAVLEYSKRNPSRMVGVHGIEFDWQKGQVAVGRVYNGVLFSLVVFHSWYLSEHVSPIPLVLWNECLPAVLNVVITERSMLPPMVVGERTQETWLKPEVDVSCYRRLAARWQTDLPLIYSDLHFF</sequence>
<dbReference type="InterPro" id="IPR040911">
    <property type="entry name" value="Exostosin_GT47"/>
</dbReference>
<dbReference type="GO" id="GO:0008375">
    <property type="term" value="F:acetylglucosaminyltransferase activity"/>
    <property type="evidence" value="ECO:0007669"/>
    <property type="project" value="TreeGrafter"/>
</dbReference>
<evidence type="ECO:0000256" key="1">
    <source>
        <dbReference type="ARBA" id="ARBA00004648"/>
    </source>
</evidence>
<dbReference type="OrthoDB" id="1924787at2759"/>
<evidence type="ECO:0000256" key="2">
    <source>
        <dbReference type="ARBA" id="ARBA00010271"/>
    </source>
</evidence>